<dbReference type="PANTHER" id="PTHR12215:SF10">
    <property type="entry name" value="L-AMINOADIPATE-SEMIALDEHYDE DEHYDROGENASE-PHOSPHOPANTETHEINYL TRANSFERASE"/>
    <property type="match status" value="1"/>
</dbReference>
<evidence type="ECO:0000313" key="5">
    <source>
        <dbReference type="EMBL" id="PID56094.1"/>
    </source>
</evidence>
<organism evidence="5 6">
    <name type="scientific">candidate division KSB3 bacterium</name>
    <dbReference type="NCBI Taxonomy" id="2044937"/>
    <lineage>
        <taxon>Bacteria</taxon>
        <taxon>candidate division KSB3</taxon>
    </lineage>
</organism>
<dbReference type="AlphaFoldDB" id="A0A2G6E200"/>
<comment type="caution">
    <text evidence="5">The sequence shown here is derived from an EMBL/GenBank/DDBJ whole genome shotgun (WGS) entry which is preliminary data.</text>
</comment>
<dbReference type="Pfam" id="PF01648">
    <property type="entry name" value="ACPS"/>
    <property type="match status" value="1"/>
</dbReference>
<sequence length="258" mass="29779">MNCRKSLAMITFTPPWPSASGASYRLTAHEIHIWQASLDASPEEQERLYRLLDPDEQDRARAFRLPRLQRQYIVAHGILRLLLARYLKNDPEKLTFSYNQYGKPALIPENNPEHLQFNLSHSGERVLYAMALHRQLGIDIEWIHRRVGEMEQIAARYFSHYENHSLLALPESQKATGFFNCWTRKEAYIKARGRGLSLPLHTFDVTLRPGEPAQVLATRDDPAQASRWVMQALTPDQDYIAALVAEGGAWKLECRQWS</sequence>
<dbReference type="InterPro" id="IPR055066">
    <property type="entry name" value="AASDHPPT_N"/>
</dbReference>
<dbReference type="GO" id="GO:0019878">
    <property type="term" value="P:lysine biosynthetic process via aminoadipic acid"/>
    <property type="evidence" value="ECO:0007669"/>
    <property type="project" value="TreeGrafter"/>
</dbReference>
<accession>A0A2G6E200</accession>
<dbReference type="GO" id="GO:0008897">
    <property type="term" value="F:holo-[acyl-carrier-protein] synthase activity"/>
    <property type="evidence" value="ECO:0007669"/>
    <property type="project" value="InterPro"/>
</dbReference>
<dbReference type="Proteomes" id="UP000229740">
    <property type="component" value="Unassembled WGS sequence"/>
</dbReference>
<dbReference type="InterPro" id="IPR037143">
    <property type="entry name" value="4-PPantetheinyl_Trfase_dom_sf"/>
</dbReference>
<dbReference type="Gene3D" id="3.90.470.20">
    <property type="entry name" value="4'-phosphopantetheinyl transferase domain"/>
    <property type="match status" value="2"/>
</dbReference>
<reference evidence="5 6" key="1">
    <citation type="submission" date="2017-10" db="EMBL/GenBank/DDBJ databases">
        <title>Novel microbial diversity and functional potential in the marine mammal oral microbiome.</title>
        <authorList>
            <person name="Dudek N.K."/>
            <person name="Sun C.L."/>
            <person name="Burstein D."/>
            <person name="Kantor R.S."/>
            <person name="Aliaga Goltsman D.S."/>
            <person name="Bik E.M."/>
            <person name="Thomas B.C."/>
            <person name="Banfield J.F."/>
            <person name="Relman D.A."/>
        </authorList>
    </citation>
    <scope>NUCLEOTIDE SEQUENCE [LARGE SCALE GENOMIC DNA]</scope>
    <source>
        <strain evidence="5">DOLZORAL124_49_17</strain>
    </source>
</reference>
<gene>
    <name evidence="5" type="ORF">CSB45_12720</name>
</gene>
<evidence type="ECO:0000256" key="1">
    <source>
        <dbReference type="ARBA" id="ARBA00010990"/>
    </source>
</evidence>
<evidence type="ECO:0000313" key="6">
    <source>
        <dbReference type="Proteomes" id="UP000229740"/>
    </source>
</evidence>
<dbReference type="InterPro" id="IPR050559">
    <property type="entry name" value="P-Pant_transferase_sf"/>
</dbReference>
<keyword evidence="2 5" id="KW-0808">Transferase</keyword>
<protein>
    <submittedName>
        <fullName evidence="5">Phosphopantetheine-protein transferase</fullName>
    </submittedName>
</protein>
<dbReference type="Pfam" id="PF22624">
    <property type="entry name" value="AASDHPPT_N"/>
    <property type="match status" value="1"/>
</dbReference>
<dbReference type="PANTHER" id="PTHR12215">
    <property type="entry name" value="PHOSPHOPANTETHEINE TRANSFERASE"/>
    <property type="match status" value="1"/>
</dbReference>
<dbReference type="SUPFAM" id="SSF56214">
    <property type="entry name" value="4'-phosphopantetheinyl transferase"/>
    <property type="match status" value="2"/>
</dbReference>
<dbReference type="InterPro" id="IPR008278">
    <property type="entry name" value="4-PPantetheinyl_Trfase_dom"/>
</dbReference>
<evidence type="ECO:0000256" key="2">
    <source>
        <dbReference type="ARBA" id="ARBA00022679"/>
    </source>
</evidence>
<dbReference type="GO" id="GO:0005829">
    <property type="term" value="C:cytosol"/>
    <property type="evidence" value="ECO:0007669"/>
    <property type="project" value="TreeGrafter"/>
</dbReference>
<dbReference type="EMBL" id="PDPS01000038">
    <property type="protein sequence ID" value="PID56094.1"/>
    <property type="molecule type" value="Genomic_DNA"/>
</dbReference>
<name>A0A2G6E200_9BACT</name>
<evidence type="ECO:0000259" key="3">
    <source>
        <dbReference type="Pfam" id="PF01648"/>
    </source>
</evidence>
<evidence type="ECO:0000259" key="4">
    <source>
        <dbReference type="Pfam" id="PF22624"/>
    </source>
</evidence>
<feature type="domain" description="4'-phosphopantetheinyl transferase" evidence="3">
    <location>
        <begin position="136"/>
        <end position="243"/>
    </location>
</feature>
<proteinExistence type="inferred from homology"/>
<feature type="domain" description="4'-phosphopantetheinyl transferase N-terminal" evidence="4">
    <location>
        <begin position="41"/>
        <end position="129"/>
    </location>
</feature>
<dbReference type="GO" id="GO:0000287">
    <property type="term" value="F:magnesium ion binding"/>
    <property type="evidence" value="ECO:0007669"/>
    <property type="project" value="InterPro"/>
</dbReference>
<comment type="similarity">
    <text evidence="1">Belongs to the P-Pant transferase superfamily. Gsp/Sfp/HetI/AcpT family.</text>
</comment>